<organism evidence="2 3">
    <name type="scientific">Dorcoceras hygrometricum</name>
    <dbReference type="NCBI Taxonomy" id="472368"/>
    <lineage>
        <taxon>Eukaryota</taxon>
        <taxon>Viridiplantae</taxon>
        <taxon>Streptophyta</taxon>
        <taxon>Embryophyta</taxon>
        <taxon>Tracheophyta</taxon>
        <taxon>Spermatophyta</taxon>
        <taxon>Magnoliopsida</taxon>
        <taxon>eudicotyledons</taxon>
        <taxon>Gunneridae</taxon>
        <taxon>Pentapetalae</taxon>
        <taxon>asterids</taxon>
        <taxon>lamiids</taxon>
        <taxon>Lamiales</taxon>
        <taxon>Gesneriaceae</taxon>
        <taxon>Didymocarpoideae</taxon>
        <taxon>Trichosporeae</taxon>
        <taxon>Loxocarpinae</taxon>
        <taxon>Dorcoceras</taxon>
    </lineage>
</organism>
<keyword evidence="2" id="KW-0675">Receptor</keyword>
<gene>
    <name evidence="2" type="ORF">F511_07835</name>
</gene>
<feature type="region of interest" description="Disordered" evidence="1">
    <location>
        <begin position="108"/>
        <end position="129"/>
    </location>
</feature>
<name>A0A2Z7AYP3_9LAMI</name>
<dbReference type="Proteomes" id="UP000250235">
    <property type="component" value="Unassembled WGS sequence"/>
</dbReference>
<keyword evidence="3" id="KW-1185">Reference proteome</keyword>
<proteinExistence type="predicted"/>
<protein>
    <submittedName>
        <fullName evidence="2">Leucine-rich repeat receptor-like protein kinase family protein</fullName>
    </submittedName>
</protein>
<keyword evidence="2" id="KW-0418">Kinase</keyword>
<dbReference type="GO" id="GO:0016301">
    <property type="term" value="F:kinase activity"/>
    <property type="evidence" value="ECO:0007669"/>
    <property type="project" value="UniProtKB-KW"/>
</dbReference>
<keyword evidence="2" id="KW-0808">Transferase</keyword>
<evidence type="ECO:0000313" key="3">
    <source>
        <dbReference type="Proteomes" id="UP000250235"/>
    </source>
</evidence>
<dbReference type="EMBL" id="KV010706">
    <property type="protein sequence ID" value="KZV27014.1"/>
    <property type="molecule type" value="Genomic_DNA"/>
</dbReference>
<feature type="compositionally biased region" description="Low complexity" evidence="1">
    <location>
        <begin position="108"/>
        <end position="128"/>
    </location>
</feature>
<evidence type="ECO:0000313" key="2">
    <source>
        <dbReference type="EMBL" id="KZV27014.1"/>
    </source>
</evidence>
<reference evidence="2 3" key="1">
    <citation type="journal article" date="2015" name="Proc. Natl. Acad. Sci. U.S.A.">
        <title>The resurrection genome of Boea hygrometrica: A blueprint for survival of dehydration.</title>
        <authorList>
            <person name="Xiao L."/>
            <person name="Yang G."/>
            <person name="Zhang L."/>
            <person name="Yang X."/>
            <person name="Zhao S."/>
            <person name="Ji Z."/>
            <person name="Zhou Q."/>
            <person name="Hu M."/>
            <person name="Wang Y."/>
            <person name="Chen M."/>
            <person name="Xu Y."/>
            <person name="Jin H."/>
            <person name="Xiao X."/>
            <person name="Hu G."/>
            <person name="Bao F."/>
            <person name="Hu Y."/>
            <person name="Wan P."/>
            <person name="Li L."/>
            <person name="Deng X."/>
            <person name="Kuang T."/>
            <person name="Xiang C."/>
            <person name="Zhu J.K."/>
            <person name="Oliver M.J."/>
            <person name="He Y."/>
        </authorList>
    </citation>
    <scope>NUCLEOTIDE SEQUENCE [LARGE SCALE GENOMIC DNA]</scope>
    <source>
        <strain evidence="3">cv. XS01</strain>
    </source>
</reference>
<dbReference type="AlphaFoldDB" id="A0A2Z7AYP3"/>
<accession>A0A2Z7AYP3</accession>
<evidence type="ECO:0000256" key="1">
    <source>
        <dbReference type="SAM" id="MobiDB-lite"/>
    </source>
</evidence>
<sequence length="230" mass="25414">MLLRKFLDARNNNFGSGTPTSAIHLQFLDLLSEAHSILLINLLEQLRQHRLEWTRPSSSKMFGGADVHSGGIHSQFYPIVTSTSWHGLNAEGFVDFFIQLDIKLISSSSSSESSSSSTSSSSSSSSESRMIFTDDIPQIKIPTVVLPTDFTESTAQLRESIDQIRFESVDELKAELSQKITKLELAFAQSTSWSASKLFVPNSQKSLPILIEGVMTKKGEDSSRVPKPED</sequence>